<organism evidence="4 5">
    <name type="scientific">Fulvimarina endophytica</name>
    <dbReference type="NCBI Taxonomy" id="2293836"/>
    <lineage>
        <taxon>Bacteria</taxon>
        <taxon>Pseudomonadati</taxon>
        <taxon>Pseudomonadota</taxon>
        <taxon>Alphaproteobacteria</taxon>
        <taxon>Hyphomicrobiales</taxon>
        <taxon>Aurantimonadaceae</taxon>
        <taxon>Fulvimarina</taxon>
    </lineage>
</organism>
<dbReference type="InterPro" id="IPR009742">
    <property type="entry name" value="Curlin_rpt"/>
</dbReference>
<evidence type="ECO:0008006" key="6">
    <source>
        <dbReference type="Google" id="ProtNLM"/>
    </source>
</evidence>
<gene>
    <name evidence="4" type="ORF">DYI37_01820</name>
</gene>
<feature type="signal peptide" evidence="3">
    <location>
        <begin position="1"/>
        <end position="22"/>
    </location>
</feature>
<accession>A0A371XAZ8</accession>
<evidence type="ECO:0000256" key="2">
    <source>
        <dbReference type="ARBA" id="ARBA00022729"/>
    </source>
</evidence>
<comment type="similarity">
    <text evidence="1">Belongs to the CsgA/CsgB family.</text>
</comment>
<keyword evidence="5" id="KW-1185">Reference proteome</keyword>
<comment type="caution">
    <text evidence="4">The sequence shown here is derived from an EMBL/GenBank/DDBJ whole genome shotgun (WGS) entry which is preliminary data.</text>
</comment>
<evidence type="ECO:0000256" key="1">
    <source>
        <dbReference type="ARBA" id="ARBA00009766"/>
    </source>
</evidence>
<keyword evidence="2 3" id="KW-0732">Signal</keyword>
<evidence type="ECO:0000256" key="3">
    <source>
        <dbReference type="SAM" id="SignalP"/>
    </source>
</evidence>
<evidence type="ECO:0000313" key="5">
    <source>
        <dbReference type="Proteomes" id="UP000264310"/>
    </source>
</evidence>
<dbReference type="Pfam" id="PF07012">
    <property type="entry name" value="Curlin_rpt"/>
    <property type="match status" value="1"/>
</dbReference>
<dbReference type="AlphaFoldDB" id="A0A371XAZ8"/>
<dbReference type="Proteomes" id="UP000264310">
    <property type="component" value="Unassembled WGS sequence"/>
</dbReference>
<evidence type="ECO:0000313" key="4">
    <source>
        <dbReference type="EMBL" id="RFC66224.1"/>
    </source>
</evidence>
<dbReference type="GO" id="GO:0009289">
    <property type="term" value="C:pilus"/>
    <property type="evidence" value="ECO:0007669"/>
    <property type="project" value="InterPro"/>
</dbReference>
<feature type="chain" id="PRO_5016920311" description="Curlin" evidence="3">
    <location>
        <begin position="23"/>
        <end position="167"/>
    </location>
</feature>
<reference evidence="4 5" key="1">
    <citation type="submission" date="2018-08" db="EMBL/GenBank/DDBJ databases">
        <title>Fulvimarina sp. 85, whole genome shotgun sequence.</title>
        <authorList>
            <person name="Tuo L."/>
        </authorList>
    </citation>
    <scope>NUCLEOTIDE SEQUENCE [LARGE SCALE GENOMIC DNA]</scope>
    <source>
        <strain evidence="4 5">85</strain>
    </source>
</reference>
<name>A0A371XAZ8_9HYPH</name>
<dbReference type="EMBL" id="QURL01000001">
    <property type="protein sequence ID" value="RFC66224.1"/>
    <property type="molecule type" value="Genomic_DNA"/>
</dbReference>
<dbReference type="GO" id="GO:0007155">
    <property type="term" value="P:cell adhesion"/>
    <property type="evidence" value="ECO:0007669"/>
    <property type="project" value="InterPro"/>
</dbReference>
<protein>
    <recommendedName>
        <fullName evidence="6">Curlin</fullName>
    </recommendedName>
</protein>
<sequence>MTVMRLLLLATAGLLAASTASATENRLIIDTTADSLDTLVLAVEGNDNGLDIRQTYNSSSDLSANAITIDIRGDRNGGREGLAAKPLIDGLPFGSLLQQGYGNAMTVEVVGSDNLFASAQRGANNTLSAFIEGRGNQASVSQIGSGNIAGFSQVGNGNMVSISQQSW</sequence>
<proteinExistence type="inferred from homology"/>